<protein>
    <recommendedName>
        <fullName evidence="4">Lipoprotein</fullName>
    </recommendedName>
</protein>
<reference evidence="2 3" key="1">
    <citation type="submission" date="2020-07" db="EMBL/GenBank/DDBJ databases">
        <title>Complete genome sequence of Chitinibacter sp. 2T18.</title>
        <authorList>
            <person name="Bae J.-W."/>
            <person name="Choi J.-W."/>
        </authorList>
    </citation>
    <scope>NUCLEOTIDE SEQUENCE [LARGE SCALE GENOMIC DNA]</scope>
    <source>
        <strain evidence="2 3">2T18</strain>
    </source>
</reference>
<evidence type="ECO:0000313" key="2">
    <source>
        <dbReference type="EMBL" id="QLG89130.1"/>
    </source>
</evidence>
<dbReference type="KEGG" id="chiz:HQ393_13250"/>
<evidence type="ECO:0000313" key="3">
    <source>
        <dbReference type="Proteomes" id="UP000509597"/>
    </source>
</evidence>
<proteinExistence type="predicted"/>
<dbReference type="PROSITE" id="PS51257">
    <property type="entry name" value="PROKAR_LIPOPROTEIN"/>
    <property type="match status" value="1"/>
</dbReference>
<dbReference type="AlphaFoldDB" id="A0A7H9BKE2"/>
<keyword evidence="3" id="KW-1185">Reference proteome</keyword>
<name>A0A7H9BKE2_9NEIS</name>
<gene>
    <name evidence="2" type="ORF">HQ393_13250</name>
</gene>
<feature type="chain" id="PRO_5028886412" description="Lipoprotein" evidence="1">
    <location>
        <begin position="32"/>
        <end position="221"/>
    </location>
</feature>
<feature type="signal peptide" evidence="1">
    <location>
        <begin position="1"/>
        <end position="31"/>
    </location>
</feature>
<evidence type="ECO:0000256" key="1">
    <source>
        <dbReference type="SAM" id="SignalP"/>
    </source>
</evidence>
<keyword evidence="1" id="KW-0732">Signal</keyword>
<sequence>MMNAVKAQTVKRWTVLPALLLVGLLSACDQASQLTQQVASSVVGIVGEEVKKQTDGVIDQVASEANQVLQPLGLNASHIASAVKAQTAQLAQQVLKVNGDWAQLTQYKGKFPQDIGLLTEVSPIMPELKQILGDDFNAFMKHMSAPSTLQFDRVLYVLGNKPQAGKQDSAWLLIDAENRKLEAGLIQNGEVKVFSSKGEALYRPAEVTQLIEKLSKGIAAK</sequence>
<dbReference type="EMBL" id="CP058627">
    <property type="protein sequence ID" value="QLG89130.1"/>
    <property type="molecule type" value="Genomic_DNA"/>
</dbReference>
<evidence type="ECO:0008006" key="4">
    <source>
        <dbReference type="Google" id="ProtNLM"/>
    </source>
</evidence>
<accession>A0A7H9BKE2</accession>
<dbReference type="RefSeq" id="WP_179355631.1">
    <property type="nucleotide sequence ID" value="NZ_CP058627.1"/>
</dbReference>
<dbReference type="Proteomes" id="UP000509597">
    <property type="component" value="Chromosome"/>
</dbReference>
<organism evidence="2 3">
    <name type="scientific">Chitinibacter bivalviorum</name>
    <dbReference type="NCBI Taxonomy" id="2739434"/>
    <lineage>
        <taxon>Bacteria</taxon>
        <taxon>Pseudomonadati</taxon>
        <taxon>Pseudomonadota</taxon>
        <taxon>Betaproteobacteria</taxon>
        <taxon>Neisseriales</taxon>
        <taxon>Chitinibacteraceae</taxon>
        <taxon>Chitinibacter</taxon>
    </lineage>
</organism>